<evidence type="ECO:0000256" key="10">
    <source>
        <dbReference type="RuleBase" id="RU003435"/>
    </source>
</evidence>
<evidence type="ECO:0000259" key="11">
    <source>
        <dbReference type="Pfam" id="PF01432"/>
    </source>
</evidence>
<keyword evidence="6 10" id="KW-0862">Zinc</keyword>
<dbReference type="InterPro" id="IPR033851">
    <property type="entry name" value="M3A_MIP"/>
</dbReference>
<accession>A0ABP1QX51</accession>
<evidence type="ECO:0000256" key="5">
    <source>
        <dbReference type="ARBA" id="ARBA00022801"/>
    </source>
</evidence>
<name>A0ABP1QX51_9HEXA</name>
<evidence type="ECO:0000256" key="1">
    <source>
        <dbReference type="ARBA" id="ARBA00004173"/>
    </source>
</evidence>
<dbReference type="Pfam" id="PF01432">
    <property type="entry name" value="Peptidase_M3"/>
    <property type="match status" value="1"/>
</dbReference>
<evidence type="ECO:0000256" key="3">
    <source>
        <dbReference type="ARBA" id="ARBA00022670"/>
    </source>
</evidence>
<keyword evidence="4 10" id="KW-0479">Metal-binding</keyword>
<dbReference type="InterPro" id="IPR045090">
    <property type="entry name" value="Pept_M3A_M3B"/>
</dbReference>
<dbReference type="EMBL" id="CAXLJM020000049">
    <property type="protein sequence ID" value="CAL8114114.1"/>
    <property type="molecule type" value="Genomic_DNA"/>
</dbReference>
<evidence type="ECO:0000256" key="6">
    <source>
        <dbReference type="ARBA" id="ARBA00022833"/>
    </source>
</evidence>
<dbReference type="CDD" id="cd06457">
    <property type="entry name" value="M3A_MIP"/>
    <property type="match status" value="1"/>
</dbReference>
<evidence type="ECO:0000256" key="8">
    <source>
        <dbReference type="ARBA" id="ARBA00023049"/>
    </source>
</evidence>
<dbReference type="SUPFAM" id="SSF55486">
    <property type="entry name" value="Metalloproteases ('zincins'), catalytic domain"/>
    <property type="match status" value="1"/>
</dbReference>
<comment type="subcellular location">
    <subcellularLocation>
        <location evidence="1">Mitochondrion</location>
    </subcellularLocation>
</comment>
<comment type="caution">
    <text evidence="12">The sequence shown here is derived from an EMBL/GenBank/DDBJ whole genome shotgun (WGS) entry which is preliminary data.</text>
</comment>
<keyword evidence="3 10" id="KW-0645">Protease</keyword>
<evidence type="ECO:0000256" key="7">
    <source>
        <dbReference type="ARBA" id="ARBA00022946"/>
    </source>
</evidence>
<dbReference type="InterPro" id="IPR024079">
    <property type="entry name" value="MetalloPept_cat_dom_sf"/>
</dbReference>
<dbReference type="InterPro" id="IPR001567">
    <property type="entry name" value="Pept_M3A_M3B_dom"/>
</dbReference>
<keyword evidence="7" id="KW-0809">Transit peptide</keyword>
<keyword evidence="8 10" id="KW-0482">Metalloprotease</keyword>
<dbReference type="InterPro" id="IPR024077">
    <property type="entry name" value="Neurolysin/TOP_dom2"/>
</dbReference>
<dbReference type="Proteomes" id="UP001642540">
    <property type="component" value="Unassembled WGS sequence"/>
</dbReference>
<sequence length="700" mass="79439">MNTLHQLKLLEHRCSYSFSSLAYRGLTTWSPLATNFNSRPSKKLNFLSKDGLFGMQELRDPTGFHLLKDFAIQESDALVNECVSSSRQRKLVEVFDNLSNSLCKVADMAEFVRVAHPNGNFAHAAEDACLSISRLVEKLNTNRELYLSLKGVVGQNDVFPTTDVDEHVAKLFLFDFEQSGIHLDEKRRSRVVYLNDYILYTGQQFAANAMKPTSISKSQIPSNIQSFFPSDNGQIIVTGLFSDAYSEAAREAAYKIYLHPDKKQDELLVNLLMARHELAEVCGFPTYAHRALQGSLAESPTLVANFLERLAEKLGQRAERDFYHMTKMKGNVVQVWDPPYLTVEAKRTLFNVDRSDFMPYFSLGACMEGLNLLFQQLFGIELVASETQAGEVWTTDVYKIQVSHKTDGVLGEIYCDFYEREGKPHQDCHFTIQGGKELEDGTYQNPIVVLMLNFTPPSGATPSLLTPSMVDNLFHEMGHAVHSMLARTKYQHVTGTRCTTDFAEVPSILMEYFASDPRVLGTFARHYITGEVMPEELRWKYAMSKHVFAASEMQMQNFYAALDQTLHTGKFPLDRPSIQILEDVHSKFYGLPYVHNTAWHLRFGHLVGYGAKYYSYLMSRAVASWIWMEYFQENPFNSASGERYKSEVLAHGGGVPAKQMVSDFLGKAITPDSLTQALIIDLDFNEKRLDEFQDGKRPKF</sequence>
<reference evidence="12 13" key="1">
    <citation type="submission" date="2024-08" db="EMBL/GenBank/DDBJ databases">
        <authorList>
            <person name="Cucini C."/>
            <person name="Frati F."/>
        </authorList>
    </citation>
    <scope>NUCLEOTIDE SEQUENCE [LARGE SCALE GENOMIC DNA]</scope>
</reference>
<dbReference type="PANTHER" id="PTHR11804:SF79">
    <property type="entry name" value="MITOCHONDRIAL INTERMEDIATE PEPTIDASE"/>
    <property type="match status" value="1"/>
</dbReference>
<proteinExistence type="inferred from homology"/>
<dbReference type="Gene3D" id="1.10.1370.10">
    <property type="entry name" value="Neurolysin, domain 3"/>
    <property type="match status" value="1"/>
</dbReference>
<evidence type="ECO:0000256" key="2">
    <source>
        <dbReference type="ARBA" id="ARBA00006040"/>
    </source>
</evidence>
<dbReference type="PANTHER" id="PTHR11804">
    <property type="entry name" value="PROTEASE M3 THIMET OLIGOPEPTIDASE-RELATED"/>
    <property type="match status" value="1"/>
</dbReference>
<dbReference type="Gene3D" id="3.40.390.10">
    <property type="entry name" value="Collagenase (Catalytic Domain)"/>
    <property type="match status" value="1"/>
</dbReference>
<evidence type="ECO:0000313" key="12">
    <source>
        <dbReference type="EMBL" id="CAL8114114.1"/>
    </source>
</evidence>
<protein>
    <recommendedName>
        <fullName evidence="11">Peptidase M3A/M3B catalytic domain-containing protein</fullName>
    </recommendedName>
</protein>
<keyword evidence="5 10" id="KW-0378">Hydrolase</keyword>
<evidence type="ECO:0000256" key="4">
    <source>
        <dbReference type="ARBA" id="ARBA00022723"/>
    </source>
</evidence>
<comment type="similarity">
    <text evidence="2 10">Belongs to the peptidase M3 family.</text>
</comment>
<keyword evidence="13" id="KW-1185">Reference proteome</keyword>
<gene>
    <name evidence="12" type="ORF">ODALV1_LOCUS16318</name>
</gene>
<evidence type="ECO:0000256" key="9">
    <source>
        <dbReference type="ARBA" id="ARBA00023128"/>
    </source>
</evidence>
<feature type="domain" description="Peptidase M3A/M3B catalytic" evidence="11">
    <location>
        <begin position="246"/>
        <end position="677"/>
    </location>
</feature>
<keyword evidence="9" id="KW-0496">Mitochondrion</keyword>
<evidence type="ECO:0000313" key="13">
    <source>
        <dbReference type="Proteomes" id="UP001642540"/>
    </source>
</evidence>
<organism evidence="12 13">
    <name type="scientific">Orchesella dallaii</name>
    <dbReference type="NCBI Taxonomy" id="48710"/>
    <lineage>
        <taxon>Eukaryota</taxon>
        <taxon>Metazoa</taxon>
        <taxon>Ecdysozoa</taxon>
        <taxon>Arthropoda</taxon>
        <taxon>Hexapoda</taxon>
        <taxon>Collembola</taxon>
        <taxon>Entomobryomorpha</taxon>
        <taxon>Entomobryoidea</taxon>
        <taxon>Orchesellidae</taxon>
        <taxon>Orchesellinae</taxon>
        <taxon>Orchesella</taxon>
    </lineage>
</organism>
<comment type="cofactor">
    <cofactor evidence="10">
        <name>Zn(2+)</name>
        <dbReference type="ChEBI" id="CHEBI:29105"/>
    </cofactor>
    <text evidence="10">Binds 1 zinc ion.</text>
</comment>